<dbReference type="EMBL" id="GG663365">
    <property type="protein sequence ID" value="EEH09372.1"/>
    <property type="molecule type" value="Genomic_DNA"/>
</dbReference>
<dbReference type="RefSeq" id="XP_045289853.1">
    <property type="nucleotide sequence ID" value="XM_045429958.1"/>
</dbReference>
<dbReference type="GeneID" id="69035925"/>
<accession>C0NHT7</accession>
<evidence type="ECO:0000256" key="1">
    <source>
        <dbReference type="SAM" id="MobiDB-lite"/>
    </source>
</evidence>
<protein>
    <submittedName>
        <fullName evidence="2">Uncharacterized protein</fullName>
    </submittedName>
</protein>
<dbReference type="VEuPathDB" id="FungiDB:I7I50_10016"/>
<dbReference type="AlphaFoldDB" id="C0NHT7"/>
<evidence type="ECO:0000313" key="2">
    <source>
        <dbReference type="EMBL" id="EEH09372.1"/>
    </source>
</evidence>
<organism evidence="2 3">
    <name type="scientific">Ajellomyces capsulatus (strain G186AR / H82 / ATCC MYA-2454 / RMSCC 2432)</name>
    <name type="common">Darling's disease fungus</name>
    <name type="synonym">Histoplasma capsulatum</name>
    <dbReference type="NCBI Taxonomy" id="447093"/>
    <lineage>
        <taxon>Eukaryota</taxon>
        <taxon>Fungi</taxon>
        <taxon>Dikarya</taxon>
        <taxon>Ascomycota</taxon>
        <taxon>Pezizomycotina</taxon>
        <taxon>Eurotiomycetes</taxon>
        <taxon>Eurotiomycetidae</taxon>
        <taxon>Onygenales</taxon>
        <taxon>Ajellomycetaceae</taxon>
        <taxon>Histoplasma</taxon>
    </lineage>
</organism>
<dbReference type="InParanoid" id="C0NHT7"/>
<keyword evidence="3" id="KW-1185">Reference proteome</keyword>
<dbReference type="HOGENOM" id="CLU_154703_0_0_1"/>
<gene>
    <name evidence="2" type="ORF">HCBG_02909</name>
</gene>
<dbReference type="Proteomes" id="UP000001631">
    <property type="component" value="Unassembled WGS sequence"/>
</dbReference>
<reference evidence="2" key="1">
    <citation type="submission" date="2009-02" db="EMBL/GenBank/DDBJ databases">
        <title>The Genome Sequence of Ajellomyces capsulatus strain G186AR.</title>
        <authorList>
            <consortium name="The Broad Institute Genome Sequencing Platform"/>
            <person name="Champion M."/>
            <person name="Cuomo C."/>
            <person name="Ma L.-J."/>
            <person name="Henn M.R."/>
            <person name="Sil A."/>
            <person name="Goldman B."/>
            <person name="Young S.K."/>
            <person name="Kodira C.D."/>
            <person name="Zeng Q."/>
            <person name="Koehrsen M."/>
            <person name="Alvarado L."/>
            <person name="Berlin A."/>
            <person name="Borenstein D."/>
            <person name="Chen Z."/>
            <person name="Engels R."/>
            <person name="Freedman E."/>
            <person name="Gellesch M."/>
            <person name="Goldberg J."/>
            <person name="Griggs A."/>
            <person name="Gujja S."/>
            <person name="Heiman D."/>
            <person name="Hepburn T."/>
            <person name="Howarth C."/>
            <person name="Jen D."/>
            <person name="Larson L."/>
            <person name="Lewis B."/>
            <person name="Mehta T."/>
            <person name="Park D."/>
            <person name="Pearson M."/>
            <person name="Roberts A."/>
            <person name="Saif S."/>
            <person name="Shea T."/>
            <person name="Shenoy N."/>
            <person name="Sisk P."/>
            <person name="Stolte C."/>
            <person name="Sykes S."/>
            <person name="Walk T."/>
            <person name="White J."/>
            <person name="Yandava C."/>
            <person name="Klein B."/>
            <person name="McEwen J.G."/>
            <person name="Puccia R."/>
            <person name="Goldman G.H."/>
            <person name="Felipe M.S."/>
            <person name="Nino-Vega G."/>
            <person name="San-Blas G."/>
            <person name="Taylor J."/>
            <person name="Mendoza L."/>
            <person name="Galagan J."/>
            <person name="Nusbaum C."/>
            <person name="Birren B."/>
        </authorList>
    </citation>
    <scope>NUCLEOTIDE SEQUENCE</scope>
    <source>
        <strain evidence="2">G186AR</strain>
    </source>
</reference>
<evidence type="ECO:0000313" key="3">
    <source>
        <dbReference type="Proteomes" id="UP000001631"/>
    </source>
</evidence>
<feature type="region of interest" description="Disordered" evidence="1">
    <location>
        <begin position="114"/>
        <end position="137"/>
    </location>
</feature>
<name>C0NHT7_AJECG</name>
<sequence>MRRGRLSRLSLTGWAAESPTMHPAELCDAARCAEPGKGDRETICHDRQRLLSILQSMRSPLESISFLVSDSDVLRRGKQDIREWRTNGAVKPTRQMDKDAAVTLGRATCACDLQRQQARPRDDSDEDAQEMRAIPDQ</sequence>
<proteinExistence type="predicted"/>